<dbReference type="EMBL" id="CP144747">
    <property type="protein sequence ID" value="WVZ61902.1"/>
    <property type="molecule type" value="Genomic_DNA"/>
</dbReference>
<feature type="non-terminal residue" evidence="2">
    <location>
        <position position="137"/>
    </location>
</feature>
<organism evidence="2 3">
    <name type="scientific">Paspalum notatum var. saurae</name>
    <dbReference type="NCBI Taxonomy" id="547442"/>
    <lineage>
        <taxon>Eukaryota</taxon>
        <taxon>Viridiplantae</taxon>
        <taxon>Streptophyta</taxon>
        <taxon>Embryophyta</taxon>
        <taxon>Tracheophyta</taxon>
        <taxon>Spermatophyta</taxon>
        <taxon>Magnoliopsida</taxon>
        <taxon>Liliopsida</taxon>
        <taxon>Poales</taxon>
        <taxon>Poaceae</taxon>
        <taxon>PACMAD clade</taxon>
        <taxon>Panicoideae</taxon>
        <taxon>Andropogonodae</taxon>
        <taxon>Paspaleae</taxon>
        <taxon>Paspalinae</taxon>
        <taxon>Paspalum</taxon>
    </lineage>
</organism>
<dbReference type="Proteomes" id="UP001341281">
    <property type="component" value="Chromosome 03"/>
</dbReference>
<evidence type="ECO:0000256" key="1">
    <source>
        <dbReference type="SAM" id="Phobius"/>
    </source>
</evidence>
<reference evidence="2 3" key="1">
    <citation type="submission" date="2024-02" db="EMBL/GenBank/DDBJ databases">
        <title>High-quality chromosome-scale genome assembly of Pensacola bahiagrass (Paspalum notatum Flugge var. saurae).</title>
        <authorList>
            <person name="Vega J.M."/>
            <person name="Podio M."/>
            <person name="Orjuela J."/>
            <person name="Siena L.A."/>
            <person name="Pessino S.C."/>
            <person name="Combes M.C."/>
            <person name="Mariac C."/>
            <person name="Albertini E."/>
            <person name="Pupilli F."/>
            <person name="Ortiz J.P.A."/>
            <person name="Leblanc O."/>
        </authorList>
    </citation>
    <scope>NUCLEOTIDE SEQUENCE [LARGE SCALE GENOMIC DNA]</scope>
    <source>
        <strain evidence="2">R1</strain>
        <tissue evidence="2">Leaf</tissue>
    </source>
</reference>
<keyword evidence="3" id="KW-1185">Reference proteome</keyword>
<protein>
    <submittedName>
        <fullName evidence="2">Uncharacterized protein</fullName>
    </submittedName>
</protein>
<keyword evidence="1" id="KW-0812">Transmembrane</keyword>
<evidence type="ECO:0000313" key="3">
    <source>
        <dbReference type="Proteomes" id="UP001341281"/>
    </source>
</evidence>
<keyword evidence="1" id="KW-0472">Membrane</keyword>
<feature type="transmembrane region" description="Helical" evidence="1">
    <location>
        <begin position="116"/>
        <end position="133"/>
    </location>
</feature>
<dbReference type="AlphaFoldDB" id="A0AAQ3WHN0"/>
<keyword evidence="1" id="KW-1133">Transmembrane helix</keyword>
<name>A0AAQ3WHN0_PASNO</name>
<accession>A0AAQ3WHN0</accession>
<evidence type="ECO:0000313" key="2">
    <source>
        <dbReference type="EMBL" id="WVZ61902.1"/>
    </source>
</evidence>
<proteinExistence type="predicted"/>
<sequence>GGHGDGGAQVNVVNNMEEAAASFLTGLKNAGIVAEVDQDRARTIIDDELARVKAELTRIGREEIARIKAEAVREAMRKSKGNKLWRYLVKPAVTVSGLGLLAYTSFYGGVRCGLELGLHIGVSLPFEFLNAVFMTRK</sequence>
<feature type="transmembrane region" description="Helical" evidence="1">
    <location>
        <begin position="87"/>
        <end position="110"/>
    </location>
</feature>
<gene>
    <name evidence="2" type="ORF">U9M48_011710</name>
</gene>